<keyword evidence="2" id="KW-1185">Reference proteome</keyword>
<accession>A0A850PT13</accession>
<comment type="caution">
    <text evidence="1">The sequence shown here is derived from an EMBL/GenBank/DDBJ whole genome shotgun (WGS) entry which is preliminary data.</text>
</comment>
<dbReference type="AlphaFoldDB" id="A0A850PT13"/>
<reference evidence="1 2" key="1">
    <citation type="submission" date="2020-05" db="EMBL/GenBank/DDBJ databases">
        <title>Draft genome sequence of Mycobacterium hippocampi DL, isolated from European seabass, Dicentrarchus labrax, reared in fish farms.</title>
        <authorList>
            <person name="Stathopoulou P."/>
            <person name="Asimakis E."/>
            <person name="Tzokas K."/>
            <person name="Batargias C."/>
            <person name="Tsiamis G."/>
        </authorList>
    </citation>
    <scope>NUCLEOTIDE SEQUENCE [LARGE SCALE GENOMIC DNA]</scope>
    <source>
        <strain evidence="1 2">DL</strain>
    </source>
</reference>
<sequence>MVVRASSALWFAVSQSCALGGRVDYLEVPGADHRHILWKRSHVVMCWLVDPFAGAGGTHDLIGRAMTFIDVFH</sequence>
<dbReference type="PROSITE" id="PS51257">
    <property type="entry name" value="PROKAR_LIPOPROTEIN"/>
    <property type="match status" value="1"/>
</dbReference>
<dbReference type="Proteomes" id="UP000570517">
    <property type="component" value="Unassembled WGS sequence"/>
</dbReference>
<proteinExistence type="predicted"/>
<gene>
    <name evidence="1" type="ORF">HLY00_4094</name>
</gene>
<name>A0A850PT13_9MYCO</name>
<evidence type="ECO:0000313" key="1">
    <source>
        <dbReference type="EMBL" id="NVN53742.1"/>
    </source>
</evidence>
<organism evidence="1 2">
    <name type="scientific">Mycolicibacterium hippocampi</name>
    <dbReference type="NCBI Taxonomy" id="659824"/>
    <lineage>
        <taxon>Bacteria</taxon>
        <taxon>Bacillati</taxon>
        <taxon>Actinomycetota</taxon>
        <taxon>Actinomycetes</taxon>
        <taxon>Mycobacteriales</taxon>
        <taxon>Mycobacteriaceae</taxon>
        <taxon>Mycolicibacterium</taxon>
    </lineage>
</organism>
<evidence type="ECO:0000313" key="2">
    <source>
        <dbReference type="Proteomes" id="UP000570517"/>
    </source>
</evidence>
<protein>
    <submittedName>
        <fullName evidence="1">Uncharacterized protein</fullName>
    </submittedName>
</protein>
<dbReference type="EMBL" id="JABFYL010000049">
    <property type="protein sequence ID" value="NVN53742.1"/>
    <property type="molecule type" value="Genomic_DNA"/>
</dbReference>